<dbReference type="Gene3D" id="1.10.3210.10">
    <property type="entry name" value="Hypothetical protein af1432"/>
    <property type="match status" value="1"/>
</dbReference>
<dbReference type="InterPro" id="IPR003607">
    <property type="entry name" value="HD/PDEase_dom"/>
</dbReference>
<protein>
    <recommendedName>
        <fullName evidence="1">HD domain-containing protein</fullName>
    </recommendedName>
</protein>
<dbReference type="EMBL" id="KV878337">
    <property type="protein sequence ID" value="OJJ49722.1"/>
    <property type="molecule type" value="Genomic_DNA"/>
</dbReference>
<feature type="domain" description="HD" evidence="1">
    <location>
        <begin position="17"/>
        <end position="126"/>
    </location>
</feature>
<sequence length="190" mass="21582">LAQRITSYALTHLPERTYNHSLRVYYFGLAIKASRFPGWLLTDETFFLACLLHDIGTTDAHLENTRLSFEYYGGFLALEGDTISLAPRDQAESIAEAIIRHQDLRETGSISSLGQLIQLATLFDNTGSYPDLVHETTIQEVNIRYPRHGWSGCFADTIDKEIALKPWAHTTVIEGFKDRVLNNTLMNKYE</sequence>
<dbReference type="NCBIfam" id="TIGR03401">
    <property type="entry name" value="cyanamide_fam"/>
    <property type="match status" value="1"/>
</dbReference>
<dbReference type="GeneID" id="34615181"/>
<dbReference type="Pfam" id="PF01966">
    <property type="entry name" value="HD"/>
    <property type="match status" value="1"/>
</dbReference>
<dbReference type="CDD" id="cd00077">
    <property type="entry name" value="HDc"/>
    <property type="match status" value="1"/>
</dbReference>
<dbReference type="PROSITE" id="PS51831">
    <property type="entry name" value="HD"/>
    <property type="match status" value="1"/>
</dbReference>
<accession>A0A1L9SR71</accession>
<evidence type="ECO:0000313" key="3">
    <source>
        <dbReference type="Proteomes" id="UP000184188"/>
    </source>
</evidence>
<dbReference type="OrthoDB" id="409121at2759"/>
<dbReference type="PANTHER" id="PTHR35569">
    <property type="entry name" value="CYANAMIDE HYDRATASE DDI2-RELATED"/>
    <property type="match status" value="1"/>
</dbReference>
<proteinExistence type="predicted"/>
<evidence type="ECO:0000313" key="2">
    <source>
        <dbReference type="EMBL" id="OJJ49722.1"/>
    </source>
</evidence>
<dbReference type="Proteomes" id="UP000184188">
    <property type="component" value="Unassembled WGS sequence"/>
</dbReference>
<dbReference type="SMART" id="SM00471">
    <property type="entry name" value="HDc"/>
    <property type="match status" value="1"/>
</dbReference>
<dbReference type="InterPro" id="IPR006674">
    <property type="entry name" value="HD_domain"/>
</dbReference>
<dbReference type="VEuPathDB" id="FungiDB:ASPZODRAFT_57856"/>
<dbReference type="RefSeq" id="XP_022584232.1">
    <property type="nucleotide sequence ID" value="XM_022728717.1"/>
</dbReference>
<dbReference type="STRING" id="1073090.A0A1L9SR71"/>
<reference evidence="3" key="1">
    <citation type="journal article" date="2017" name="Genome Biol.">
        <title>Comparative genomics reveals high biological diversity and specific adaptations in the industrially and medically important fungal genus Aspergillus.</title>
        <authorList>
            <person name="de Vries R.P."/>
            <person name="Riley R."/>
            <person name="Wiebenga A."/>
            <person name="Aguilar-Osorio G."/>
            <person name="Amillis S."/>
            <person name="Uchima C.A."/>
            <person name="Anderluh G."/>
            <person name="Asadollahi M."/>
            <person name="Askin M."/>
            <person name="Barry K."/>
            <person name="Battaglia E."/>
            <person name="Bayram O."/>
            <person name="Benocci T."/>
            <person name="Braus-Stromeyer S.A."/>
            <person name="Caldana C."/>
            <person name="Canovas D."/>
            <person name="Cerqueira G.C."/>
            <person name="Chen F."/>
            <person name="Chen W."/>
            <person name="Choi C."/>
            <person name="Clum A."/>
            <person name="Dos Santos R.A."/>
            <person name="Damasio A.R."/>
            <person name="Diallinas G."/>
            <person name="Emri T."/>
            <person name="Fekete E."/>
            <person name="Flipphi M."/>
            <person name="Freyberg S."/>
            <person name="Gallo A."/>
            <person name="Gournas C."/>
            <person name="Habgood R."/>
            <person name="Hainaut M."/>
            <person name="Harispe M.L."/>
            <person name="Henrissat B."/>
            <person name="Hilden K.S."/>
            <person name="Hope R."/>
            <person name="Hossain A."/>
            <person name="Karabika E."/>
            <person name="Karaffa L."/>
            <person name="Karanyi Z."/>
            <person name="Krasevec N."/>
            <person name="Kuo A."/>
            <person name="Kusch H."/>
            <person name="LaButti K."/>
            <person name="Lagendijk E.L."/>
            <person name="Lapidus A."/>
            <person name="Levasseur A."/>
            <person name="Lindquist E."/>
            <person name="Lipzen A."/>
            <person name="Logrieco A.F."/>
            <person name="MacCabe A."/>
            <person name="Maekelae M.R."/>
            <person name="Malavazi I."/>
            <person name="Melin P."/>
            <person name="Meyer V."/>
            <person name="Mielnichuk N."/>
            <person name="Miskei M."/>
            <person name="Molnar A.P."/>
            <person name="Mule G."/>
            <person name="Ngan C.Y."/>
            <person name="Orejas M."/>
            <person name="Orosz E."/>
            <person name="Ouedraogo J.P."/>
            <person name="Overkamp K.M."/>
            <person name="Park H.-S."/>
            <person name="Perrone G."/>
            <person name="Piumi F."/>
            <person name="Punt P.J."/>
            <person name="Ram A.F."/>
            <person name="Ramon A."/>
            <person name="Rauscher S."/>
            <person name="Record E."/>
            <person name="Riano-Pachon D.M."/>
            <person name="Robert V."/>
            <person name="Roehrig J."/>
            <person name="Ruller R."/>
            <person name="Salamov A."/>
            <person name="Salih N.S."/>
            <person name="Samson R.A."/>
            <person name="Sandor E."/>
            <person name="Sanguinetti M."/>
            <person name="Schuetze T."/>
            <person name="Sepcic K."/>
            <person name="Shelest E."/>
            <person name="Sherlock G."/>
            <person name="Sophianopoulou V."/>
            <person name="Squina F.M."/>
            <person name="Sun H."/>
            <person name="Susca A."/>
            <person name="Todd R.B."/>
            <person name="Tsang A."/>
            <person name="Unkles S.E."/>
            <person name="van de Wiele N."/>
            <person name="van Rossen-Uffink D."/>
            <person name="Oliveira J.V."/>
            <person name="Vesth T.C."/>
            <person name="Visser J."/>
            <person name="Yu J.-H."/>
            <person name="Zhou M."/>
            <person name="Andersen M.R."/>
            <person name="Archer D.B."/>
            <person name="Baker S.E."/>
            <person name="Benoit I."/>
            <person name="Brakhage A.A."/>
            <person name="Braus G.H."/>
            <person name="Fischer R."/>
            <person name="Frisvad J.C."/>
            <person name="Goldman G.H."/>
            <person name="Houbraken J."/>
            <person name="Oakley B."/>
            <person name="Pocsi I."/>
            <person name="Scazzocchio C."/>
            <person name="Seiboth B."/>
            <person name="vanKuyk P.A."/>
            <person name="Wortman J."/>
            <person name="Dyer P.S."/>
            <person name="Grigoriev I.V."/>
        </authorList>
    </citation>
    <scope>NUCLEOTIDE SEQUENCE [LARGE SCALE GENOMIC DNA]</scope>
    <source>
        <strain evidence="3">CBS 506.65</strain>
    </source>
</reference>
<gene>
    <name evidence="2" type="ORF">ASPZODRAFT_57856</name>
</gene>
<feature type="non-terminal residue" evidence="2">
    <location>
        <position position="1"/>
    </location>
</feature>
<dbReference type="InterPro" id="IPR017771">
    <property type="entry name" value="Cyanamide_hydratase_HD"/>
</dbReference>
<dbReference type="AlphaFoldDB" id="A0A1L9SR71"/>
<name>A0A1L9SR71_9EURO</name>
<dbReference type="PANTHER" id="PTHR35569:SF1">
    <property type="entry name" value="CYANAMIDE HYDRATASE DDI2-RELATED"/>
    <property type="match status" value="1"/>
</dbReference>
<keyword evidence="3" id="KW-1185">Reference proteome</keyword>
<dbReference type="SUPFAM" id="SSF109604">
    <property type="entry name" value="HD-domain/PDEase-like"/>
    <property type="match status" value="1"/>
</dbReference>
<organism evidence="2 3">
    <name type="scientific">Penicilliopsis zonata CBS 506.65</name>
    <dbReference type="NCBI Taxonomy" id="1073090"/>
    <lineage>
        <taxon>Eukaryota</taxon>
        <taxon>Fungi</taxon>
        <taxon>Dikarya</taxon>
        <taxon>Ascomycota</taxon>
        <taxon>Pezizomycotina</taxon>
        <taxon>Eurotiomycetes</taxon>
        <taxon>Eurotiomycetidae</taxon>
        <taxon>Eurotiales</taxon>
        <taxon>Aspergillaceae</taxon>
        <taxon>Penicilliopsis</taxon>
    </lineage>
</organism>
<evidence type="ECO:0000259" key="1">
    <source>
        <dbReference type="PROSITE" id="PS51831"/>
    </source>
</evidence>